<protein>
    <submittedName>
        <fullName evidence="6">ATP-binding cassette domain-containing protein</fullName>
    </submittedName>
</protein>
<dbReference type="EMBL" id="RBDY01000011">
    <property type="protein sequence ID" value="RKN21662.1"/>
    <property type="molecule type" value="Genomic_DNA"/>
</dbReference>
<dbReference type="GO" id="GO:0005524">
    <property type="term" value="F:ATP binding"/>
    <property type="evidence" value="ECO:0007669"/>
    <property type="project" value="UniProtKB-KW"/>
</dbReference>
<dbReference type="PANTHER" id="PTHR43776:SF7">
    <property type="entry name" value="D,D-DIPEPTIDE TRANSPORT ATP-BINDING PROTEIN DDPF-RELATED"/>
    <property type="match status" value="1"/>
</dbReference>
<keyword evidence="2" id="KW-0813">Transport</keyword>
<dbReference type="SMART" id="SM00382">
    <property type="entry name" value="AAA"/>
    <property type="match status" value="1"/>
</dbReference>
<evidence type="ECO:0000313" key="9">
    <source>
        <dbReference type="Proteomes" id="UP000275024"/>
    </source>
</evidence>
<keyword evidence="3" id="KW-0547">Nucleotide-binding</keyword>
<dbReference type="GO" id="GO:0055085">
    <property type="term" value="P:transmembrane transport"/>
    <property type="evidence" value="ECO:0007669"/>
    <property type="project" value="UniProtKB-ARBA"/>
</dbReference>
<dbReference type="Pfam" id="PF00005">
    <property type="entry name" value="ABC_tran"/>
    <property type="match status" value="1"/>
</dbReference>
<dbReference type="InterPro" id="IPR003593">
    <property type="entry name" value="AAA+_ATPase"/>
</dbReference>
<evidence type="ECO:0000256" key="3">
    <source>
        <dbReference type="ARBA" id="ARBA00022741"/>
    </source>
</evidence>
<dbReference type="Gene3D" id="3.40.50.300">
    <property type="entry name" value="P-loop containing nucleotide triphosphate hydrolases"/>
    <property type="match status" value="1"/>
</dbReference>
<comment type="similarity">
    <text evidence="1">Belongs to the ABC transporter superfamily.</text>
</comment>
<dbReference type="Proteomes" id="UP000268652">
    <property type="component" value="Unassembled WGS sequence"/>
</dbReference>
<evidence type="ECO:0000256" key="4">
    <source>
        <dbReference type="ARBA" id="ARBA00022840"/>
    </source>
</evidence>
<evidence type="ECO:0000313" key="8">
    <source>
        <dbReference type="Proteomes" id="UP000268652"/>
    </source>
</evidence>
<evidence type="ECO:0000256" key="2">
    <source>
        <dbReference type="ARBA" id="ARBA00022448"/>
    </source>
</evidence>
<proteinExistence type="inferred from homology"/>
<dbReference type="InterPro" id="IPR027417">
    <property type="entry name" value="P-loop_NTPase"/>
</dbReference>
<dbReference type="PROSITE" id="PS50893">
    <property type="entry name" value="ABC_TRANSPORTER_2"/>
    <property type="match status" value="1"/>
</dbReference>
<accession>A0A3A9W5J0</accession>
<dbReference type="EMBL" id="RBDX01000011">
    <property type="protein sequence ID" value="RKN08428.1"/>
    <property type="molecule type" value="Genomic_DNA"/>
</dbReference>
<sequence length="365" mass="39379">MRARRRGRERLVNDTPAAPLLDVRGLKVHFPVRRGPFGRVTGHVRAVDGVSLALRPGETLGLVGESGCGKTTLGRALARAVEPSAGRVLYDPGDGGDPWDVGALSRRGLRAYQRQVRVVFQDPFSSLNPRMTLLRIVGDPLKAHGLASGSELEDRVADMLTRVGLSSRYMRRYPHAFSGGERQRISIARALILGPRLVIADEPVSALDVSVRAQILNLLLELREQLNLTYLFISHDLSVVESVCDRVAVMYLGKVVETGPTSPLYAQPRHPYTEALLSAVPRPDPRLRGAGRRIRLADDLPDPARPPAGCSFHTRCQAAVDGVCDVPGRPPELAPAGEGRLTACHRATDLTLTGVPALGPAVEGA</sequence>
<dbReference type="GO" id="GO:0015833">
    <property type="term" value="P:peptide transport"/>
    <property type="evidence" value="ECO:0007669"/>
    <property type="project" value="InterPro"/>
</dbReference>
<comment type="caution">
    <text evidence="6">The sequence shown here is derived from an EMBL/GenBank/DDBJ whole genome shotgun (WGS) entry which is preliminary data.</text>
</comment>
<evidence type="ECO:0000313" key="7">
    <source>
        <dbReference type="EMBL" id="RKN21662.1"/>
    </source>
</evidence>
<dbReference type="OrthoDB" id="5357528at2"/>
<dbReference type="InterPro" id="IPR013563">
    <property type="entry name" value="Oligopep_ABC_C"/>
</dbReference>
<organism evidence="6 9">
    <name type="scientific">Streptomyces radicis</name>
    <dbReference type="NCBI Taxonomy" id="1750517"/>
    <lineage>
        <taxon>Bacteria</taxon>
        <taxon>Bacillati</taxon>
        <taxon>Actinomycetota</taxon>
        <taxon>Actinomycetes</taxon>
        <taxon>Kitasatosporales</taxon>
        <taxon>Streptomycetaceae</taxon>
        <taxon>Streptomyces</taxon>
    </lineage>
</organism>
<evidence type="ECO:0000313" key="6">
    <source>
        <dbReference type="EMBL" id="RKN08428.1"/>
    </source>
</evidence>
<dbReference type="GO" id="GO:0016887">
    <property type="term" value="F:ATP hydrolysis activity"/>
    <property type="evidence" value="ECO:0007669"/>
    <property type="project" value="InterPro"/>
</dbReference>
<dbReference type="SUPFAM" id="SSF52540">
    <property type="entry name" value="P-loop containing nucleoside triphosphate hydrolases"/>
    <property type="match status" value="1"/>
</dbReference>
<evidence type="ECO:0000259" key="5">
    <source>
        <dbReference type="PROSITE" id="PS50893"/>
    </source>
</evidence>
<gene>
    <name evidence="7" type="ORF">D7318_17005</name>
    <name evidence="6" type="ORF">D7319_15460</name>
</gene>
<dbReference type="PROSITE" id="PS00211">
    <property type="entry name" value="ABC_TRANSPORTER_1"/>
    <property type="match status" value="1"/>
</dbReference>
<dbReference type="AlphaFoldDB" id="A0A3A9W5J0"/>
<feature type="domain" description="ABC transporter" evidence="5">
    <location>
        <begin position="32"/>
        <end position="277"/>
    </location>
</feature>
<name>A0A3A9W5J0_9ACTN</name>
<dbReference type="Pfam" id="PF08352">
    <property type="entry name" value="oligo_HPY"/>
    <property type="match status" value="1"/>
</dbReference>
<dbReference type="FunFam" id="3.40.50.300:FF:000016">
    <property type="entry name" value="Oligopeptide ABC transporter ATP-binding component"/>
    <property type="match status" value="1"/>
</dbReference>
<reference evidence="8 9" key="1">
    <citation type="submission" date="2018-09" db="EMBL/GenBank/DDBJ databases">
        <title>Streptomyces sp. nov. DS1-2, an endophytic actinomycete isolated from roots of Dendrobium scabrilingue.</title>
        <authorList>
            <person name="Kuncharoen N."/>
            <person name="Kudo T."/>
            <person name="Ohkuma M."/>
            <person name="Yuki M."/>
            <person name="Tanasupawat S."/>
        </authorList>
    </citation>
    <scope>NUCLEOTIDE SEQUENCE [LARGE SCALE GENOMIC DNA]</scope>
    <source>
        <strain evidence="6 9">AZ1-7</strain>
        <strain evidence="7 8">DS1-2</strain>
    </source>
</reference>
<dbReference type="CDD" id="cd03257">
    <property type="entry name" value="ABC_NikE_OppD_transporters"/>
    <property type="match status" value="1"/>
</dbReference>
<keyword evidence="8" id="KW-1185">Reference proteome</keyword>
<dbReference type="InterPro" id="IPR017871">
    <property type="entry name" value="ABC_transporter-like_CS"/>
</dbReference>
<dbReference type="InterPro" id="IPR003439">
    <property type="entry name" value="ABC_transporter-like_ATP-bd"/>
</dbReference>
<evidence type="ECO:0000256" key="1">
    <source>
        <dbReference type="ARBA" id="ARBA00005417"/>
    </source>
</evidence>
<dbReference type="PANTHER" id="PTHR43776">
    <property type="entry name" value="TRANSPORT ATP-BINDING PROTEIN"/>
    <property type="match status" value="1"/>
</dbReference>
<dbReference type="InterPro" id="IPR050319">
    <property type="entry name" value="ABC_transp_ATP-bind"/>
</dbReference>
<keyword evidence="4 6" id="KW-0067">ATP-binding</keyword>
<dbReference type="NCBIfam" id="TIGR01727">
    <property type="entry name" value="oligo_HPY"/>
    <property type="match status" value="1"/>
</dbReference>
<dbReference type="Proteomes" id="UP000275024">
    <property type="component" value="Unassembled WGS sequence"/>
</dbReference>